<comment type="caution">
    <text evidence="1">The sequence shown here is derived from an EMBL/GenBank/DDBJ whole genome shotgun (WGS) entry which is preliminary data.</text>
</comment>
<protein>
    <submittedName>
        <fullName evidence="1">ABC-type enterochelin transport system substrate-binding protein</fullName>
    </submittedName>
</protein>
<organism evidence="1 2">
    <name type="scientific">Geomicrobium sediminis</name>
    <dbReference type="NCBI Taxonomy" id="1347788"/>
    <lineage>
        <taxon>Bacteria</taxon>
        <taxon>Bacillati</taxon>
        <taxon>Bacillota</taxon>
        <taxon>Bacilli</taxon>
        <taxon>Bacillales</taxon>
        <taxon>Geomicrobium</taxon>
    </lineage>
</organism>
<evidence type="ECO:0000313" key="2">
    <source>
        <dbReference type="Proteomes" id="UP000741863"/>
    </source>
</evidence>
<keyword evidence="2" id="KW-1185">Reference proteome</keyword>
<dbReference type="RefSeq" id="WP_204699043.1">
    <property type="nucleotide sequence ID" value="NZ_JAFBEC010000011.1"/>
</dbReference>
<dbReference type="EMBL" id="JAFBEC010000011">
    <property type="protein sequence ID" value="MBM7634297.1"/>
    <property type="molecule type" value="Genomic_DNA"/>
</dbReference>
<dbReference type="Proteomes" id="UP000741863">
    <property type="component" value="Unassembled WGS sequence"/>
</dbReference>
<sequence length="171" mass="19539">MRLAFNGGDSIKQFIIIIVMGIILSACSQEELSTNEEAIGSYKESSFNAKISEIKSVSDENNEEAINLNPQFIILYITMDIEAIDPLQIDQEFYNSFSLEEENEPIPVKPFIDQLSDVPKDMRIVEVKYERLEQGDNASIELAYVIEKGTEDYYLNIQEDSQIYFTANDIE</sequence>
<gene>
    <name evidence="1" type="ORF">JOD17_003399</name>
</gene>
<reference evidence="1 2" key="1">
    <citation type="submission" date="2021-01" db="EMBL/GenBank/DDBJ databases">
        <title>Genomic Encyclopedia of Type Strains, Phase IV (KMG-IV): sequencing the most valuable type-strain genomes for metagenomic binning, comparative biology and taxonomic classification.</title>
        <authorList>
            <person name="Goeker M."/>
        </authorList>
    </citation>
    <scope>NUCLEOTIDE SEQUENCE [LARGE SCALE GENOMIC DNA]</scope>
    <source>
        <strain evidence="1 2">DSM 25540</strain>
    </source>
</reference>
<proteinExistence type="predicted"/>
<evidence type="ECO:0000313" key="1">
    <source>
        <dbReference type="EMBL" id="MBM7634297.1"/>
    </source>
</evidence>
<dbReference type="PROSITE" id="PS51257">
    <property type="entry name" value="PROKAR_LIPOPROTEIN"/>
    <property type="match status" value="1"/>
</dbReference>
<accession>A0ABS2PFU1</accession>
<name>A0ABS2PFU1_9BACL</name>